<comment type="caution">
    <text evidence="1">The sequence shown here is derived from an EMBL/GenBank/DDBJ whole genome shotgun (WGS) entry which is preliminary data.</text>
</comment>
<organism evidence="1 2">
    <name type="scientific">Ganoderma sinense ZZ0214-1</name>
    <dbReference type="NCBI Taxonomy" id="1077348"/>
    <lineage>
        <taxon>Eukaryota</taxon>
        <taxon>Fungi</taxon>
        <taxon>Dikarya</taxon>
        <taxon>Basidiomycota</taxon>
        <taxon>Agaricomycotina</taxon>
        <taxon>Agaricomycetes</taxon>
        <taxon>Polyporales</taxon>
        <taxon>Polyporaceae</taxon>
        <taxon>Ganoderma</taxon>
    </lineage>
</organism>
<gene>
    <name evidence="1" type="ORF">GSI_11540</name>
</gene>
<evidence type="ECO:0000313" key="2">
    <source>
        <dbReference type="Proteomes" id="UP000230002"/>
    </source>
</evidence>
<sequence length="138" mass="15124">MRRSRWEVHRVDRGIGLELHDSRNLQVAQAGTVAGKSHNALDVRALPDAIQHAATVMIQAKCVEVRPRLRERAEVGGGVRYNGAIEPHHKTLHGAMREQWGDELCERGFRSPVADVVHLARPDLGAVPLECGEGGAFA</sequence>
<proteinExistence type="predicted"/>
<keyword evidence="2" id="KW-1185">Reference proteome</keyword>
<protein>
    <submittedName>
        <fullName evidence="1">Uncharacterized protein</fullName>
    </submittedName>
</protein>
<reference evidence="1 2" key="1">
    <citation type="journal article" date="2015" name="Sci. Rep.">
        <title>Chromosome-level genome map provides insights into diverse defense mechanisms in the medicinal fungus Ganoderma sinense.</title>
        <authorList>
            <person name="Zhu Y."/>
            <person name="Xu J."/>
            <person name="Sun C."/>
            <person name="Zhou S."/>
            <person name="Xu H."/>
            <person name="Nelson D.R."/>
            <person name="Qian J."/>
            <person name="Song J."/>
            <person name="Luo H."/>
            <person name="Xiang L."/>
            <person name="Li Y."/>
            <person name="Xu Z."/>
            <person name="Ji A."/>
            <person name="Wang L."/>
            <person name="Lu S."/>
            <person name="Hayward A."/>
            <person name="Sun W."/>
            <person name="Li X."/>
            <person name="Schwartz D.C."/>
            <person name="Wang Y."/>
            <person name="Chen S."/>
        </authorList>
    </citation>
    <scope>NUCLEOTIDE SEQUENCE [LARGE SCALE GENOMIC DNA]</scope>
    <source>
        <strain evidence="1 2">ZZ0214-1</strain>
    </source>
</reference>
<name>A0A2G8RW97_9APHY</name>
<dbReference type="Proteomes" id="UP000230002">
    <property type="component" value="Unassembled WGS sequence"/>
</dbReference>
<dbReference type="AlphaFoldDB" id="A0A2G8RW97"/>
<evidence type="ECO:0000313" key="1">
    <source>
        <dbReference type="EMBL" id="PIL25790.1"/>
    </source>
</evidence>
<dbReference type="EMBL" id="AYKW01000045">
    <property type="protein sequence ID" value="PIL25790.1"/>
    <property type="molecule type" value="Genomic_DNA"/>
</dbReference>
<accession>A0A2G8RW97</accession>